<keyword evidence="9" id="KW-0235">DNA replication</keyword>
<keyword evidence="5" id="KW-0515">Mutator protein</keyword>
<dbReference type="GO" id="GO:0042276">
    <property type="term" value="P:error-prone translesion synthesis"/>
    <property type="evidence" value="ECO:0007669"/>
    <property type="project" value="TreeGrafter"/>
</dbReference>
<dbReference type="InterPro" id="IPR043502">
    <property type="entry name" value="DNA/RNA_pol_sf"/>
</dbReference>
<comment type="cofactor">
    <cofactor evidence="1">
        <name>Mg(2+)</name>
        <dbReference type="ChEBI" id="CHEBI:18420"/>
    </cofactor>
</comment>
<keyword evidence="15" id="KW-0234">DNA repair</keyword>
<evidence type="ECO:0000256" key="13">
    <source>
        <dbReference type="ARBA" id="ARBA00022932"/>
    </source>
</evidence>
<evidence type="ECO:0000256" key="11">
    <source>
        <dbReference type="ARBA" id="ARBA00022763"/>
    </source>
</evidence>
<dbReference type="GO" id="GO:0046872">
    <property type="term" value="F:metal ion binding"/>
    <property type="evidence" value="ECO:0007669"/>
    <property type="project" value="UniProtKB-KW"/>
</dbReference>
<feature type="domain" description="UmuC" evidence="18">
    <location>
        <begin position="11"/>
        <end position="192"/>
    </location>
</feature>
<dbReference type="RefSeq" id="WP_010838665.1">
    <property type="nucleotide sequence ID" value="NZ_APMY01000076.1"/>
</dbReference>
<dbReference type="GO" id="GO:0006281">
    <property type="term" value="P:DNA repair"/>
    <property type="evidence" value="ECO:0007669"/>
    <property type="project" value="UniProtKB-KW"/>
</dbReference>
<evidence type="ECO:0000313" key="20">
    <source>
        <dbReference type="Proteomes" id="UP000013525"/>
    </source>
</evidence>
<keyword evidence="6" id="KW-0963">Cytoplasm</keyword>
<dbReference type="AlphaFoldDB" id="R7WL90"/>
<evidence type="ECO:0000256" key="6">
    <source>
        <dbReference type="ARBA" id="ARBA00022490"/>
    </source>
</evidence>
<keyword evidence="10" id="KW-0479">Metal-binding</keyword>
<evidence type="ECO:0000256" key="16">
    <source>
        <dbReference type="ARBA" id="ARBA00025589"/>
    </source>
</evidence>
<comment type="caution">
    <text evidence="19">The sequence shown here is derived from an EMBL/GenBank/DDBJ whole genome shotgun (WGS) entry which is preliminary data.</text>
</comment>
<dbReference type="InterPro" id="IPR022880">
    <property type="entry name" value="DNApol_IV"/>
</dbReference>
<dbReference type="Gene3D" id="3.40.1170.60">
    <property type="match status" value="1"/>
</dbReference>
<dbReference type="InterPro" id="IPR043128">
    <property type="entry name" value="Rev_trsase/Diguanyl_cyclase"/>
</dbReference>
<dbReference type="InterPro" id="IPR050116">
    <property type="entry name" value="DNA_polymerase-Y"/>
</dbReference>
<dbReference type="PROSITE" id="PS50173">
    <property type="entry name" value="UMUC"/>
    <property type="match status" value="1"/>
</dbReference>
<dbReference type="Proteomes" id="UP000013525">
    <property type="component" value="Unassembled WGS sequence"/>
</dbReference>
<accession>R7WL90</accession>
<dbReference type="GO" id="GO:0003887">
    <property type="term" value="F:DNA-directed DNA polymerase activity"/>
    <property type="evidence" value="ECO:0007669"/>
    <property type="project" value="UniProtKB-KW"/>
</dbReference>
<dbReference type="NCBIfam" id="NF002883">
    <property type="entry name" value="PRK03352.1"/>
    <property type="match status" value="1"/>
</dbReference>
<evidence type="ECO:0000256" key="14">
    <source>
        <dbReference type="ARBA" id="ARBA00023125"/>
    </source>
</evidence>
<dbReference type="InterPro" id="IPR001126">
    <property type="entry name" value="UmuC"/>
</dbReference>
<dbReference type="GO" id="GO:0003684">
    <property type="term" value="F:damaged DNA binding"/>
    <property type="evidence" value="ECO:0007669"/>
    <property type="project" value="InterPro"/>
</dbReference>
<comment type="subcellular location">
    <subcellularLocation>
        <location evidence="2">Cytoplasm</location>
    </subcellularLocation>
</comment>
<comment type="catalytic activity">
    <reaction evidence="17">
        <text>DNA(n) + a 2'-deoxyribonucleoside 5'-triphosphate = DNA(n+1) + diphosphate</text>
        <dbReference type="Rhea" id="RHEA:22508"/>
        <dbReference type="Rhea" id="RHEA-COMP:17339"/>
        <dbReference type="Rhea" id="RHEA-COMP:17340"/>
        <dbReference type="ChEBI" id="CHEBI:33019"/>
        <dbReference type="ChEBI" id="CHEBI:61560"/>
        <dbReference type="ChEBI" id="CHEBI:173112"/>
        <dbReference type="EC" id="2.7.7.7"/>
    </reaction>
</comment>
<evidence type="ECO:0000256" key="4">
    <source>
        <dbReference type="ARBA" id="ARBA00012417"/>
    </source>
</evidence>
<evidence type="ECO:0000256" key="9">
    <source>
        <dbReference type="ARBA" id="ARBA00022705"/>
    </source>
</evidence>
<reference evidence="19 20" key="1">
    <citation type="journal article" date="2013" name="Genome Announc.">
        <title>Draft Genome Sequence of Rhodococcus rhodnii Strain LMG5362, a Symbiont of Rhodnius prolixus (Hemiptera, Reduviidae, Triatominae), the Principle Vector of Trypanosoma cruzi.</title>
        <authorList>
            <person name="Pachebat J.A."/>
            <person name="van Keulen G."/>
            <person name="Whitten M.M."/>
            <person name="Girdwood S."/>
            <person name="Del Sol R."/>
            <person name="Dyson P.J."/>
            <person name="Facey P.D."/>
        </authorList>
    </citation>
    <scope>NUCLEOTIDE SEQUENCE [LARGE SCALE GENOMIC DNA]</scope>
    <source>
        <strain evidence="19 20">LMG 5362</strain>
    </source>
</reference>
<dbReference type="SUPFAM" id="SSF56672">
    <property type="entry name" value="DNA/RNA polymerases"/>
    <property type="match status" value="1"/>
</dbReference>
<dbReference type="InterPro" id="IPR017961">
    <property type="entry name" value="DNA_pol_Y-fam_little_finger"/>
</dbReference>
<sequence length="350" mass="38397">MTSSEATERWVLHVDLDEFIAAVERLRHPELRGRPIVVGGRGDTTERAVVSTASYEAREYGVGSGMPLRIAARKLKNVPEAVFLPVDQEAYSTASESVMATLRTFDAVVEVIGWDEAFLGVITDDPERLAQRIRAAILRETHLHSSVGIGDNKLRAKIATGFGKPRGVSRLTAHEWFAVMGERPTDALWGIGTRTAKRLARHGIHTVQELADAPDDVLAGEFGPKVGPWIGEIGRGVDTSPVSAQPWIARSHSRETTYQRNLVTRDEIDDAVRTLAGRVAEDIRAEDRPGVRVALKVRYAPFETHTHSAPLAEPTLDPITLAAAAVALTDRLDHTREVRLLGVRIEMTPP</sequence>
<protein>
    <recommendedName>
        <fullName evidence="4">DNA-directed DNA polymerase</fullName>
        <ecNumber evidence="4">2.7.7.7</ecNumber>
    </recommendedName>
</protein>
<dbReference type="SUPFAM" id="SSF100879">
    <property type="entry name" value="Lesion bypass DNA polymerase (Y-family), little finger domain"/>
    <property type="match status" value="1"/>
</dbReference>
<keyword evidence="12" id="KW-0460">Magnesium</keyword>
<dbReference type="EC" id="2.7.7.7" evidence="4"/>
<dbReference type="Pfam" id="PF21999">
    <property type="entry name" value="IMS_HHH_1"/>
    <property type="match status" value="1"/>
</dbReference>
<dbReference type="PANTHER" id="PTHR11076">
    <property type="entry name" value="DNA REPAIR POLYMERASE UMUC / TRANSFERASE FAMILY MEMBER"/>
    <property type="match status" value="1"/>
</dbReference>
<comment type="similarity">
    <text evidence="3">Belongs to the DNA polymerase type-Y family.</text>
</comment>
<evidence type="ECO:0000256" key="2">
    <source>
        <dbReference type="ARBA" id="ARBA00004496"/>
    </source>
</evidence>
<evidence type="ECO:0000259" key="18">
    <source>
        <dbReference type="PROSITE" id="PS50173"/>
    </source>
</evidence>
<keyword evidence="7" id="KW-0808">Transferase</keyword>
<dbReference type="Gene3D" id="3.30.1490.100">
    <property type="entry name" value="DNA polymerase, Y-family, little finger domain"/>
    <property type="match status" value="1"/>
</dbReference>
<dbReference type="GO" id="GO:0005829">
    <property type="term" value="C:cytosol"/>
    <property type="evidence" value="ECO:0007669"/>
    <property type="project" value="TreeGrafter"/>
</dbReference>
<evidence type="ECO:0000313" key="19">
    <source>
        <dbReference type="EMBL" id="EOM76086.1"/>
    </source>
</evidence>
<evidence type="ECO:0000256" key="15">
    <source>
        <dbReference type="ARBA" id="ARBA00023204"/>
    </source>
</evidence>
<dbReference type="InterPro" id="IPR036775">
    <property type="entry name" value="DNA_pol_Y-fam_lit_finger_sf"/>
</dbReference>
<keyword evidence="13" id="KW-0239">DNA-directed DNA polymerase</keyword>
<keyword evidence="11" id="KW-0227">DNA damage</keyword>
<dbReference type="Gene3D" id="1.10.150.20">
    <property type="entry name" value="5' to 3' exonuclease, C-terminal subdomain"/>
    <property type="match status" value="1"/>
</dbReference>
<dbReference type="Pfam" id="PF00817">
    <property type="entry name" value="IMS"/>
    <property type="match status" value="1"/>
</dbReference>
<keyword evidence="14" id="KW-0238">DNA-binding</keyword>
<evidence type="ECO:0000256" key="3">
    <source>
        <dbReference type="ARBA" id="ARBA00010945"/>
    </source>
</evidence>
<evidence type="ECO:0000256" key="12">
    <source>
        <dbReference type="ARBA" id="ARBA00022842"/>
    </source>
</evidence>
<organism evidence="19 20">
    <name type="scientific">Rhodococcus rhodnii LMG 5362</name>
    <dbReference type="NCBI Taxonomy" id="1273125"/>
    <lineage>
        <taxon>Bacteria</taxon>
        <taxon>Bacillati</taxon>
        <taxon>Actinomycetota</taxon>
        <taxon>Actinomycetes</taxon>
        <taxon>Mycobacteriales</taxon>
        <taxon>Nocardiaceae</taxon>
        <taxon>Rhodococcus</taxon>
    </lineage>
</organism>
<dbReference type="GO" id="GO:0009432">
    <property type="term" value="P:SOS response"/>
    <property type="evidence" value="ECO:0007669"/>
    <property type="project" value="TreeGrafter"/>
</dbReference>
<keyword evidence="20" id="KW-1185">Reference proteome</keyword>
<dbReference type="eggNOG" id="COG0389">
    <property type="taxonomic scope" value="Bacteria"/>
</dbReference>
<gene>
    <name evidence="19" type="ORF">Rrhod_2615</name>
</gene>
<evidence type="ECO:0000256" key="5">
    <source>
        <dbReference type="ARBA" id="ARBA00022457"/>
    </source>
</evidence>
<name>R7WL90_9NOCA</name>
<dbReference type="GO" id="GO:0006260">
    <property type="term" value="P:DNA replication"/>
    <property type="evidence" value="ECO:0007669"/>
    <property type="project" value="UniProtKB-KW"/>
</dbReference>
<dbReference type="InterPro" id="IPR053848">
    <property type="entry name" value="IMS_HHH_1"/>
</dbReference>
<evidence type="ECO:0000256" key="7">
    <source>
        <dbReference type="ARBA" id="ARBA00022679"/>
    </source>
</evidence>
<dbReference type="PANTHER" id="PTHR11076:SF33">
    <property type="entry name" value="DNA POLYMERASE KAPPA"/>
    <property type="match status" value="1"/>
</dbReference>
<evidence type="ECO:0000256" key="8">
    <source>
        <dbReference type="ARBA" id="ARBA00022695"/>
    </source>
</evidence>
<dbReference type="PATRIC" id="fig|1273125.3.peg.2496"/>
<dbReference type="Gene3D" id="3.30.70.270">
    <property type="match status" value="1"/>
</dbReference>
<dbReference type="EMBL" id="APMY01000076">
    <property type="protein sequence ID" value="EOM76086.1"/>
    <property type="molecule type" value="Genomic_DNA"/>
</dbReference>
<keyword evidence="8" id="KW-0548">Nucleotidyltransferase</keyword>
<comment type="function">
    <text evidence="16">Poorly processive, error-prone DNA polymerase involved in untargeted mutagenesis. Copies undamaged DNA at stalled replication forks, which arise in vivo from mismatched or misaligned primer ends. These misaligned primers can be extended by PolIV. Exhibits no 3'-5' exonuclease (proofreading) activity. May be involved in translesional synthesis, in conjunction with the beta clamp from PolIII.</text>
</comment>
<proteinExistence type="inferred from homology"/>
<dbReference type="Pfam" id="PF11799">
    <property type="entry name" value="IMS_C"/>
    <property type="match status" value="1"/>
</dbReference>
<evidence type="ECO:0000256" key="17">
    <source>
        <dbReference type="ARBA" id="ARBA00049244"/>
    </source>
</evidence>
<evidence type="ECO:0000256" key="10">
    <source>
        <dbReference type="ARBA" id="ARBA00022723"/>
    </source>
</evidence>
<dbReference type="CDD" id="cd03586">
    <property type="entry name" value="PolY_Pol_IV_kappa"/>
    <property type="match status" value="1"/>
</dbReference>
<evidence type="ECO:0000256" key="1">
    <source>
        <dbReference type="ARBA" id="ARBA00001946"/>
    </source>
</evidence>